<gene>
    <name evidence="2" type="ORF">AVDCRST_MAG93-8338</name>
</gene>
<evidence type="ECO:0000313" key="2">
    <source>
        <dbReference type="EMBL" id="CAA9369920.1"/>
    </source>
</evidence>
<reference evidence="2" key="1">
    <citation type="submission" date="2020-02" db="EMBL/GenBank/DDBJ databases">
        <authorList>
            <person name="Meier V. D."/>
        </authorList>
    </citation>
    <scope>NUCLEOTIDE SEQUENCE</scope>
    <source>
        <strain evidence="2">AVDCRST_MAG93</strain>
    </source>
</reference>
<protein>
    <submittedName>
        <fullName evidence="2">Uncharacterized protein</fullName>
    </submittedName>
</protein>
<dbReference type="AlphaFoldDB" id="A0A6J4N147"/>
<feature type="non-terminal residue" evidence="2">
    <location>
        <position position="1"/>
    </location>
</feature>
<proteinExistence type="predicted"/>
<dbReference type="EMBL" id="CADCTR010002807">
    <property type="protein sequence ID" value="CAA9369920.1"/>
    <property type="molecule type" value="Genomic_DNA"/>
</dbReference>
<name>A0A6J4N147_9CHLR</name>
<feature type="region of interest" description="Disordered" evidence="1">
    <location>
        <begin position="122"/>
        <end position="158"/>
    </location>
</feature>
<sequence>LEDFPAAEAPVATGLLHFLLQSDPARLVNRAPGDRNGDPEALAVAVAFSGALYGRAMIPVGSRPDVGFERHLDELLARYLNHAARGLFLPVQGGPITETRTVDDGRQEEVLRAKDRVLIRRVRPPSAPEATAEDEKVGLAPDPGSPEHEEPVDSAASGKAVEVFRRLSTSDLAGGPEKEAAIRLCRAAGWNGCVFTSIRLERPGAVVIYMPESEVRIEGFVTSDVSIRVKEFRKQLTAEAWAALPQQVRREAEAVLVRLP</sequence>
<organism evidence="2">
    <name type="scientific">uncultured Chloroflexia bacterium</name>
    <dbReference type="NCBI Taxonomy" id="1672391"/>
    <lineage>
        <taxon>Bacteria</taxon>
        <taxon>Bacillati</taxon>
        <taxon>Chloroflexota</taxon>
        <taxon>Chloroflexia</taxon>
        <taxon>environmental samples</taxon>
    </lineage>
</organism>
<evidence type="ECO:0000256" key="1">
    <source>
        <dbReference type="SAM" id="MobiDB-lite"/>
    </source>
</evidence>
<accession>A0A6J4N147</accession>